<dbReference type="AlphaFoldDB" id="A0A9E8SJF3"/>
<proteinExistence type="predicted"/>
<evidence type="ECO:0000313" key="1">
    <source>
        <dbReference type="EMBL" id="WAC10139.1"/>
    </source>
</evidence>
<keyword evidence="2" id="KW-1185">Reference proteome</keyword>
<dbReference type="KEGG" id="dpf:ON006_20545"/>
<accession>A0A9E8SJF3</accession>
<protein>
    <submittedName>
        <fullName evidence="1">Uncharacterized protein</fullName>
    </submittedName>
</protein>
<dbReference type="RefSeq" id="WP_244823733.1">
    <property type="nucleotide sequence ID" value="NZ_CP112998.1"/>
</dbReference>
<dbReference type="EMBL" id="CP112998">
    <property type="protein sequence ID" value="WAC10139.1"/>
    <property type="molecule type" value="Genomic_DNA"/>
</dbReference>
<reference evidence="1" key="1">
    <citation type="submission" date="2022-11" db="EMBL/GenBank/DDBJ databases">
        <title>Dyadobacter pollutisoli sp. nov., isolated from plastic dumped soil.</title>
        <authorList>
            <person name="Kim J.M."/>
            <person name="Kim K.R."/>
            <person name="Lee J.K."/>
            <person name="Hao L."/>
            <person name="Jeon C.O."/>
        </authorList>
    </citation>
    <scope>NUCLEOTIDE SEQUENCE</scope>
    <source>
        <strain evidence="1">U1</strain>
    </source>
</reference>
<name>A0A9E8SJF3_9BACT</name>
<dbReference type="Proteomes" id="UP001164653">
    <property type="component" value="Chromosome"/>
</dbReference>
<evidence type="ECO:0000313" key="2">
    <source>
        <dbReference type="Proteomes" id="UP001164653"/>
    </source>
</evidence>
<organism evidence="1 2">
    <name type="scientific">Dyadobacter pollutisoli</name>
    <dbReference type="NCBI Taxonomy" id="2910158"/>
    <lineage>
        <taxon>Bacteria</taxon>
        <taxon>Pseudomonadati</taxon>
        <taxon>Bacteroidota</taxon>
        <taxon>Cytophagia</taxon>
        <taxon>Cytophagales</taxon>
        <taxon>Spirosomataceae</taxon>
        <taxon>Dyadobacter</taxon>
    </lineage>
</organism>
<gene>
    <name evidence="1" type="ORF">ON006_20545</name>
</gene>
<sequence length="258" mass="29038">MKREKLVLLSIVMMLVQLVACERSKMDNELPTPSSLRSGEDSSSSITRIITEKTIGIKQKEPTKFTVINPVSQFVKWRVQPTETVINAGTYAMIYFQNPGKYRVFAIDSISLDTTFIDVEVTGEVYVAPNYEQSFQENEQLYITPFSSPDSANFLAFKTVTKGNYNCLNNQLIASRNKTGDTYQLDFKGVSVGTYCQTGTATSKATTWIDHDVPENVTNQLEIIFNGKTYKGTIKKTGIKFEFIWPYDSGIVFTTKSL</sequence>